<keyword evidence="4 7" id="KW-1133">Transmembrane helix</keyword>
<dbReference type="InterPro" id="IPR023271">
    <property type="entry name" value="Aquaporin-like"/>
</dbReference>
<feature type="transmembrane region" description="Helical" evidence="7">
    <location>
        <begin position="132"/>
        <end position="153"/>
    </location>
</feature>
<dbReference type="Pfam" id="PF00230">
    <property type="entry name" value="MIP"/>
    <property type="match status" value="1"/>
</dbReference>
<dbReference type="SUPFAM" id="SSF81338">
    <property type="entry name" value="Aquaporin-like"/>
    <property type="match status" value="1"/>
</dbReference>
<dbReference type="AlphaFoldDB" id="A0AAV3RM93"/>
<dbReference type="Gene3D" id="1.20.1080.10">
    <property type="entry name" value="Glycerol uptake facilitator protein"/>
    <property type="match status" value="1"/>
</dbReference>
<dbReference type="InterPro" id="IPR000425">
    <property type="entry name" value="MIP"/>
</dbReference>
<evidence type="ECO:0000313" key="9">
    <source>
        <dbReference type="Proteomes" id="UP001454036"/>
    </source>
</evidence>
<dbReference type="EMBL" id="BAABME010027901">
    <property type="protein sequence ID" value="GAA0176285.1"/>
    <property type="molecule type" value="Genomic_DNA"/>
</dbReference>
<evidence type="ECO:0000256" key="1">
    <source>
        <dbReference type="ARBA" id="ARBA00004141"/>
    </source>
</evidence>
<dbReference type="InterPro" id="IPR022357">
    <property type="entry name" value="MIP_CS"/>
</dbReference>
<reference evidence="8 9" key="1">
    <citation type="submission" date="2024-01" db="EMBL/GenBank/DDBJ databases">
        <title>The complete chloroplast genome sequence of Lithospermum erythrorhizon: insights into the phylogenetic relationship among Boraginaceae species and the maternal lineages of purple gromwells.</title>
        <authorList>
            <person name="Okada T."/>
            <person name="Watanabe K."/>
        </authorList>
    </citation>
    <scope>NUCLEOTIDE SEQUENCE [LARGE SCALE GENOMIC DNA]</scope>
</reference>
<evidence type="ECO:0000256" key="4">
    <source>
        <dbReference type="ARBA" id="ARBA00022989"/>
    </source>
</evidence>
<dbReference type="PANTHER" id="PTHR45724:SF13">
    <property type="entry name" value="AQUAPORIN NIP1-1-RELATED"/>
    <property type="match status" value="1"/>
</dbReference>
<keyword evidence="5 7" id="KW-0472">Membrane</keyword>
<dbReference type="GO" id="GO:0016020">
    <property type="term" value="C:membrane"/>
    <property type="evidence" value="ECO:0007669"/>
    <property type="project" value="UniProtKB-SubCell"/>
</dbReference>
<evidence type="ECO:0000256" key="3">
    <source>
        <dbReference type="ARBA" id="ARBA00022692"/>
    </source>
</evidence>
<dbReference type="GO" id="GO:0015267">
    <property type="term" value="F:channel activity"/>
    <property type="evidence" value="ECO:0007669"/>
    <property type="project" value="InterPro"/>
</dbReference>
<keyword evidence="3 6" id="KW-0812">Transmembrane</keyword>
<comment type="subcellular location">
    <subcellularLocation>
        <location evidence="1">Membrane</location>
        <topology evidence="1">Multi-pass membrane protein</topology>
    </subcellularLocation>
</comment>
<dbReference type="Proteomes" id="UP001454036">
    <property type="component" value="Unassembled WGS sequence"/>
</dbReference>
<organism evidence="8 9">
    <name type="scientific">Lithospermum erythrorhizon</name>
    <name type="common">Purple gromwell</name>
    <name type="synonym">Lithospermum officinale var. erythrorhizon</name>
    <dbReference type="NCBI Taxonomy" id="34254"/>
    <lineage>
        <taxon>Eukaryota</taxon>
        <taxon>Viridiplantae</taxon>
        <taxon>Streptophyta</taxon>
        <taxon>Embryophyta</taxon>
        <taxon>Tracheophyta</taxon>
        <taxon>Spermatophyta</taxon>
        <taxon>Magnoliopsida</taxon>
        <taxon>eudicotyledons</taxon>
        <taxon>Gunneridae</taxon>
        <taxon>Pentapetalae</taxon>
        <taxon>asterids</taxon>
        <taxon>lamiids</taxon>
        <taxon>Boraginales</taxon>
        <taxon>Boraginaceae</taxon>
        <taxon>Boraginoideae</taxon>
        <taxon>Lithospermeae</taxon>
        <taxon>Lithospermum</taxon>
    </lineage>
</organism>
<dbReference type="InterPro" id="IPR034294">
    <property type="entry name" value="Aquaporin_transptr"/>
</dbReference>
<comment type="similarity">
    <text evidence="6">Belongs to the MIP/aquaporin (TC 1.A.8) family.</text>
</comment>
<accession>A0AAV3RM93</accession>
<dbReference type="PANTHER" id="PTHR45724">
    <property type="entry name" value="AQUAPORIN NIP2-1"/>
    <property type="match status" value="1"/>
</dbReference>
<evidence type="ECO:0000256" key="5">
    <source>
        <dbReference type="ARBA" id="ARBA00023136"/>
    </source>
</evidence>
<feature type="transmembrane region" description="Helical" evidence="7">
    <location>
        <begin position="179"/>
        <end position="197"/>
    </location>
</feature>
<evidence type="ECO:0000256" key="7">
    <source>
        <dbReference type="SAM" id="Phobius"/>
    </source>
</evidence>
<evidence type="ECO:0000256" key="6">
    <source>
        <dbReference type="RuleBase" id="RU000477"/>
    </source>
</evidence>
<keyword evidence="9" id="KW-1185">Reference proteome</keyword>
<feature type="transmembrane region" description="Helical" evidence="7">
    <location>
        <begin position="102"/>
        <end position="120"/>
    </location>
</feature>
<sequence length="323" mass="35429">MAEFIGTFFLIFAGGDLTRNCNYLGDGCDGHDLLTRPHWAHFNPAVTIAFASCNKFPWKQVPAYVMVQILASTLASEALRLIFEGKQDVFLSLPSGSNMQSLVLEFITTFFLMFVIAAIATSDQAIKEISGIAIGATVSIDILFAGYLLYFFIRPITGASMNPGRSLGPAIISGNYRGLWIYMVGPISGALAGAWVYKFTRPTYKPNKIFNNQRENMEVVTASSEQAHIRLTMDEGMQIGCNCGEGSTCFFSKTEPSKAGKAYYRCGGTCSCVMVVAGVINQESSSISRPLLCKCDEGWSCCMCMIEENNIVKIVLLEQWTSR</sequence>
<protein>
    <submittedName>
        <fullName evidence="8">Uncharacterized protein</fullName>
    </submittedName>
</protein>
<name>A0AAV3RM93_LITER</name>
<dbReference type="PROSITE" id="PS00221">
    <property type="entry name" value="MIP"/>
    <property type="match status" value="1"/>
</dbReference>
<gene>
    <name evidence="8" type="ORF">LIER_42055</name>
</gene>
<keyword evidence="2 6" id="KW-0813">Transport</keyword>
<dbReference type="PRINTS" id="PR00783">
    <property type="entry name" value="MINTRINSICP"/>
</dbReference>
<evidence type="ECO:0000256" key="2">
    <source>
        <dbReference type="ARBA" id="ARBA00022448"/>
    </source>
</evidence>
<comment type="caution">
    <text evidence="8">The sequence shown here is derived from an EMBL/GenBank/DDBJ whole genome shotgun (WGS) entry which is preliminary data.</text>
</comment>
<evidence type="ECO:0000313" key="8">
    <source>
        <dbReference type="EMBL" id="GAA0176285.1"/>
    </source>
</evidence>
<proteinExistence type="inferred from homology"/>